<protein>
    <submittedName>
        <fullName evidence="2">Uncharacterized protein</fullName>
    </submittedName>
</protein>
<dbReference type="GO" id="GO:0005737">
    <property type="term" value="C:cytoplasm"/>
    <property type="evidence" value="ECO:0007669"/>
    <property type="project" value="TreeGrafter"/>
</dbReference>
<dbReference type="Pfam" id="PF10303">
    <property type="entry name" value="DUF2408"/>
    <property type="match status" value="2"/>
</dbReference>
<evidence type="ECO:0000313" key="3">
    <source>
        <dbReference type="Proteomes" id="UP000238274"/>
    </source>
</evidence>
<feature type="compositionally biased region" description="Polar residues" evidence="1">
    <location>
        <begin position="71"/>
        <end position="81"/>
    </location>
</feature>
<evidence type="ECO:0000313" key="2">
    <source>
        <dbReference type="EMBL" id="POW04579.1"/>
    </source>
</evidence>
<reference evidence="2 3" key="1">
    <citation type="submission" date="2017-12" db="EMBL/GenBank/DDBJ databases">
        <title>Gene loss provides genomic basis for host adaptation in cereal stripe rust fungi.</title>
        <authorList>
            <person name="Xia C."/>
        </authorList>
    </citation>
    <scope>NUCLEOTIDE SEQUENCE [LARGE SCALE GENOMIC DNA]</scope>
    <source>
        <strain evidence="2 3">93TX-2</strain>
    </source>
</reference>
<dbReference type="VEuPathDB" id="FungiDB:PSTT_09310"/>
<evidence type="ECO:0000256" key="1">
    <source>
        <dbReference type="SAM" id="MobiDB-lite"/>
    </source>
</evidence>
<reference evidence="3" key="2">
    <citation type="journal article" date="2018" name="BMC Genomics">
        <title>Genomic insights into host adaptation between the wheat stripe rust pathogen (Puccinia striiformis f. sp. tritici) and the barley stripe rust pathogen (Puccinia striiformis f. sp. hordei).</title>
        <authorList>
            <person name="Xia C."/>
            <person name="Wang M."/>
            <person name="Yin C."/>
            <person name="Cornejo O.E."/>
            <person name="Hulbert S.H."/>
            <person name="Chen X."/>
        </authorList>
    </citation>
    <scope>NUCLEOTIDE SEQUENCE [LARGE SCALE GENOMIC DNA]</scope>
    <source>
        <strain evidence="3">93TX-2</strain>
    </source>
</reference>
<gene>
    <name evidence="2" type="ORF">PSHT_11161</name>
</gene>
<organism evidence="2 3">
    <name type="scientific">Puccinia striiformis</name>
    <dbReference type="NCBI Taxonomy" id="27350"/>
    <lineage>
        <taxon>Eukaryota</taxon>
        <taxon>Fungi</taxon>
        <taxon>Dikarya</taxon>
        <taxon>Basidiomycota</taxon>
        <taxon>Pucciniomycotina</taxon>
        <taxon>Pucciniomycetes</taxon>
        <taxon>Pucciniales</taxon>
        <taxon>Pucciniaceae</taxon>
        <taxon>Puccinia</taxon>
    </lineage>
</organism>
<dbReference type="GO" id="GO:0005634">
    <property type="term" value="C:nucleus"/>
    <property type="evidence" value="ECO:0007669"/>
    <property type="project" value="TreeGrafter"/>
</dbReference>
<dbReference type="Proteomes" id="UP000238274">
    <property type="component" value="Unassembled WGS sequence"/>
</dbReference>
<proteinExistence type="predicted"/>
<dbReference type="OrthoDB" id="2011986at2759"/>
<name>A0A2S4V4W9_9BASI</name>
<dbReference type="PANTHER" id="PTHR28086">
    <property type="entry name" value="UPF0662 PROTEIN YPL260W"/>
    <property type="match status" value="1"/>
</dbReference>
<accession>A0A2S4V4W9</accession>
<dbReference type="VEuPathDB" id="FungiDB:PSHT_11161"/>
<dbReference type="EMBL" id="PKSM01000182">
    <property type="protein sequence ID" value="POW04579.1"/>
    <property type="molecule type" value="Genomic_DNA"/>
</dbReference>
<keyword evidence="3" id="KW-1185">Reference proteome</keyword>
<feature type="region of interest" description="Disordered" evidence="1">
    <location>
        <begin position="53"/>
        <end position="81"/>
    </location>
</feature>
<reference evidence="3" key="3">
    <citation type="journal article" date="2018" name="Mol. Plant Microbe Interact.">
        <title>Genome sequence resources for the wheat stripe rust pathogen (Puccinia striiformis f. sp. tritici) and the barley stripe rust pathogen (Puccinia striiformis f. sp. hordei).</title>
        <authorList>
            <person name="Xia C."/>
            <person name="Wang M."/>
            <person name="Yin C."/>
            <person name="Cornejo O.E."/>
            <person name="Hulbert S.H."/>
            <person name="Chen X."/>
        </authorList>
    </citation>
    <scope>NUCLEOTIDE SEQUENCE [LARGE SCALE GENOMIC DNA]</scope>
    <source>
        <strain evidence="3">93TX-2</strain>
    </source>
</reference>
<comment type="caution">
    <text evidence="2">The sequence shown here is derived from an EMBL/GenBank/DDBJ whole genome shotgun (WGS) entry which is preliminary data.</text>
</comment>
<dbReference type="PANTHER" id="PTHR28086:SF1">
    <property type="entry name" value="CU(2+) SUPPRESSING AND BLEOMYCIN SENSITIVE PROTEIN 1"/>
    <property type="match status" value="1"/>
</dbReference>
<sequence>MPVPTSELPILEALVKLTKLKKDRSEYIRACDVMQIYAAVIKQVNKLNEIRDERASEQAATQSELSEDQEGQSSHETLHTNNRVDTTLNDVFQLLSLFFLTIGKSRESPAAYCQLATMKKLKMIIIRDEDKEIAAKKEAEVDGVPDEELHPEGLTKLLLRKWDECNKMLKSLLSSLSTLSVELVPIHQRLITIRRQLAAMAARKPSTAELTVVQEELRKIDSKRIDGKFLGPGGASVPEGQAILTGLLEENFEICQEIGARKEDVSPTLQPIYERLCDLKAALERLTLTHRWTLRETDLYNFQVSLQELDAMRVDGKFVDAEGNKPEGQLVLHYLLRRCYGLIYRLMSSSEPISEELMPIANKLSTLKKCLNEVLKYGGDGLTGRDLYPYQLALAQIDNLRIDGKFKGKDGTIPEGQAILNANLGECHELLNTLRESMDRG</sequence>
<dbReference type="InterPro" id="IPR018810">
    <property type="entry name" value="UPF0662"/>
</dbReference>
<dbReference type="AlphaFoldDB" id="A0A2S4V4W9"/>